<evidence type="ECO:0000256" key="12">
    <source>
        <dbReference type="ARBA" id="ARBA00048212"/>
    </source>
</evidence>
<dbReference type="Pfam" id="PF01063">
    <property type="entry name" value="Aminotran_4"/>
    <property type="match status" value="1"/>
</dbReference>
<evidence type="ECO:0000256" key="15">
    <source>
        <dbReference type="PIRSR" id="PIRSR006468-1"/>
    </source>
</evidence>
<dbReference type="GO" id="GO:0004084">
    <property type="term" value="F:branched-chain-amino-acid transaminase activity"/>
    <property type="evidence" value="ECO:0007669"/>
    <property type="project" value="UniProtKB-EC"/>
</dbReference>
<proteinExistence type="inferred from homology"/>
<sequence>MEFTVEKTKTPKARPTDDSKLGFGHIFTDHMFMMDWDQENGWHDAKILPFQDVPLSPAANCLHYSQEVFEGLKAYRTADGVVQLFRPEENFKRMNTSCDRICMPKIDVDFCVKALKALVELDAEWVPKTYGASLYIRPFMIATERNLGAHTSTDYKFFIIMSPSGAYYEGGLAPVKIYVETNFVRAVRGGTGHVKTGGNYAASMKAQEVAEEQGYSQVLWLDAIHHRYVGEVGAMNVMFVLGDEVVTPELDGTILPGITRKSALEVLRHKGYKVTERQLDIEEVVEAYKNGQLKEAFGTGTAAVISPIGELKYKDLVMRIHDEKIGPISQMLYDTMTGIQWGKIEDPFGWVVPVCKLDD</sequence>
<evidence type="ECO:0000256" key="6">
    <source>
        <dbReference type="ARBA" id="ARBA00013053"/>
    </source>
</evidence>
<dbReference type="Gene3D" id="3.30.470.10">
    <property type="match status" value="1"/>
</dbReference>
<name>A0A9D1DDW2_9FIRM</name>
<dbReference type="InterPro" id="IPR043131">
    <property type="entry name" value="BCAT-like_N"/>
</dbReference>
<keyword evidence="8" id="KW-0028">Amino-acid biosynthesis</keyword>
<dbReference type="InterPro" id="IPR036038">
    <property type="entry name" value="Aminotransferase-like"/>
</dbReference>
<dbReference type="EC" id="2.6.1.42" evidence="6"/>
<gene>
    <name evidence="16" type="ORF">IAB36_03955</name>
</gene>
<dbReference type="CDD" id="cd01557">
    <property type="entry name" value="BCAT_beta_family"/>
    <property type="match status" value="1"/>
</dbReference>
<dbReference type="PANTHER" id="PTHR11825:SF44">
    <property type="entry name" value="BRANCHED-CHAIN-AMINO-ACID AMINOTRANSFERASE"/>
    <property type="match status" value="1"/>
</dbReference>
<dbReference type="EMBL" id="DVGY01000087">
    <property type="protein sequence ID" value="HIR40965.1"/>
    <property type="molecule type" value="Genomic_DNA"/>
</dbReference>
<organism evidence="16 17">
    <name type="scientific">Candidatus Egerieicola pullicola</name>
    <dbReference type="NCBI Taxonomy" id="2840775"/>
    <lineage>
        <taxon>Bacteria</taxon>
        <taxon>Bacillati</taxon>
        <taxon>Bacillota</taxon>
        <taxon>Clostridia</taxon>
        <taxon>Eubacteriales</taxon>
        <taxon>Oscillospiraceae</taxon>
        <taxon>Oscillospiraceae incertae sedis</taxon>
        <taxon>Candidatus Egerieicola</taxon>
    </lineage>
</organism>
<dbReference type="Gene3D" id="3.20.10.10">
    <property type="entry name" value="D-amino Acid Aminotransferase, subunit A, domain 2"/>
    <property type="match status" value="1"/>
</dbReference>
<comment type="catalytic activity">
    <reaction evidence="14">
        <text>L-leucine + 2-oxoglutarate = 4-methyl-2-oxopentanoate + L-glutamate</text>
        <dbReference type="Rhea" id="RHEA:18321"/>
        <dbReference type="ChEBI" id="CHEBI:16810"/>
        <dbReference type="ChEBI" id="CHEBI:17865"/>
        <dbReference type="ChEBI" id="CHEBI:29985"/>
        <dbReference type="ChEBI" id="CHEBI:57427"/>
        <dbReference type="EC" id="2.6.1.42"/>
    </reaction>
</comment>
<dbReference type="InterPro" id="IPR043132">
    <property type="entry name" value="BCAT-like_C"/>
</dbReference>
<evidence type="ECO:0000256" key="3">
    <source>
        <dbReference type="ARBA" id="ARBA00004931"/>
    </source>
</evidence>
<evidence type="ECO:0000256" key="9">
    <source>
        <dbReference type="ARBA" id="ARBA00022679"/>
    </source>
</evidence>
<dbReference type="InterPro" id="IPR001544">
    <property type="entry name" value="Aminotrans_IV"/>
</dbReference>
<comment type="pathway">
    <text evidence="3">Amino-acid biosynthesis; L-valine biosynthesis; L-valine from pyruvate: step 4/4.</text>
</comment>
<dbReference type="SUPFAM" id="SSF56752">
    <property type="entry name" value="D-aminoacid aminotransferase-like PLP-dependent enzymes"/>
    <property type="match status" value="1"/>
</dbReference>
<evidence type="ECO:0000256" key="11">
    <source>
        <dbReference type="ARBA" id="ARBA00023304"/>
    </source>
</evidence>
<keyword evidence="11" id="KW-0100">Branched-chain amino acid biosynthesis</keyword>
<dbReference type="GO" id="GO:0008652">
    <property type="term" value="P:amino acid biosynthetic process"/>
    <property type="evidence" value="ECO:0007669"/>
    <property type="project" value="UniProtKB-KW"/>
</dbReference>
<evidence type="ECO:0000313" key="16">
    <source>
        <dbReference type="EMBL" id="HIR40965.1"/>
    </source>
</evidence>
<evidence type="ECO:0000256" key="8">
    <source>
        <dbReference type="ARBA" id="ARBA00022605"/>
    </source>
</evidence>
<comment type="similarity">
    <text evidence="5">Belongs to the class-IV pyridoxal-phosphate-dependent aminotransferase family.</text>
</comment>
<evidence type="ECO:0000256" key="10">
    <source>
        <dbReference type="ARBA" id="ARBA00022898"/>
    </source>
</evidence>
<keyword evidence="10" id="KW-0663">Pyridoxal phosphate</keyword>
<comment type="pathway">
    <text evidence="2">Amino-acid biosynthesis; L-isoleucine biosynthesis; L-isoleucine from 2-oxobutanoate: step 4/4.</text>
</comment>
<comment type="catalytic activity">
    <reaction evidence="12">
        <text>L-valine + 2-oxoglutarate = 3-methyl-2-oxobutanoate + L-glutamate</text>
        <dbReference type="Rhea" id="RHEA:24813"/>
        <dbReference type="ChEBI" id="CHEBI:11851"/>
        <dbReference type="ChEBI" id="CHEBI:16810"/>
        <dbReference type="ChEBI" id="CHEBI:29985"/>
        <dbReference type="ChEBI" id="CHEBI:57762"/>
        <dbReference type="EC" id="2.6.1.42"/>
    </reaction>
</comment>
<keyword evidence="9 16" id="KW-0808">Transferase</keyword>
<dbReference type="InterPro" id="IPR005786">
    <property type="entry name" value="B_amino_transII"/>
</dbReference>
<dbReference type="GO" id="GO:0009082">
    <property type="term" value="P:branched-chain amino acid biosynthetic process"/>
    <property type="evidence" value="ECO:0007669"/>
    <property type="project" value="UniProtKB-KW"/>
</dbReference>
<feature type="modified residue" description="N6-(pyridoxal phosphate)lysine" evidence="15">
    <location>
        <position position="195"/>
    </location>
</feature>
<reference evidence="16" key="1">
    <citation type="submission" date="2020-10" db="EMBL/GenBank/DDBJ databases">
        <authorList>
            <person name="Gilroy R."/>
        </authorList>
    </citation>
    <scope>NUCLEOTIDE SEQUENCE</scope>
    <source>
        <strain evidence="16">CHK184-25365</strain>
    </source>
</reference>
<dbReference type="Proteomes" id="UP000886749">
    <property type="component" value="Unassembled WGS sequence"/>
</dbReference>
<comment type="pathway">
    <text evidence="4">Amino-acid biosynthesis; L-leucine biosynthesis; L-leucine from 3-methyl-2-oxobutanoate: step 4/4.</text>
</comment>
<dbReference type="NCBIfam" id="TIGR01123">
    <property type="entry name" value="ilvE_II"/>
    <property type="match status" value="1"/>
</dbReference>
<evidence type="ECO:0000256" key="1">
    <source>
        <dbReference type="ARBA" id="ARBA00001933"/>
    </source>
</evidence>
<evidence type="ECO:0000256" key="2">
    <source>
        <dbReference type="ARBA" id="ARBA00004824"/>
    </source>
</evidence>
<evidence type="ECO:0000256" key="14">
    <source>
        <dbReference type="ARBA" id="ARBA00049229"/>
    </source>
</evidence>
<evidence type="ECO:0000256" key="7">
    <source>
        <dbReference type="ARBA" id="ARBA00022576"/>
    </source>
</evidence>
<evidence type="ECO:0000256" key="5">
    <source>
        <dbReference type="ARBA" id="ARBA00009320"/>
    </source>
</evidence>
<keyword evidence="7 16" id="KW-0032">Aminotransferase</keyword>
<protein>
    <recommendedName>
        <fullName evidence="6">branched-chain-amino-acid transaminase</fullName>
        <ecNumber evidence="6">2.6.1.42</ecNumber>
    </recommendedName>
</protein>
<evidence type="ECO:0000256" key="13">
    <source>
        <dbReference type="ARBA" id="ARBA00048798"/>
    </source>
</evidence>
<comment type="caution">
    <text evidence="16">The sequence shown here is derived from an EMBL/GenBank/DDBJ whole genome shotgun (WGS) entry which is preliminary data.</text>
</comment>
<comment type="cofactor">
    <cofactor evidence="1">
        <name>pyridoxal 5'-phosphate</name>
        <dbReference type="ChEBI" id="CHEBI:597326"/>
    </cofactor>
</comment>
<dbReference type="NCBIfam" id="NF009897">
    <property type="entry name" value="PRK13357.1"/>
    <property type="match status" value="1"/>
</dbReference>
<dbReference type="PIRSF" id="PIRSF006468">
    <property type="entry name" value="BCAT1"/>
    <property type="match status" value="1"/>
</dbReference>
<dbReference type="PANTHER" id="PTHR11825">
    <property type="entry name" value="SUBGROUP IIII AMINOTRANSFERASE"/>
    <property type="match status" value="1"/>
</dbReference>
<accession>A0A9D1DDW2</accession>
<dbReference type="InterPro" id="IPR033939">
    <property type="entry name" value="BCAT_family"/>
</dbReference>
<dbReference type="AlphaFoldDB" id="A0A9D1DDW2"/>
<evidence type="ECO:0000256" key="4">
    <source>
        <dbReference type="ARBA" id="ARBA00005072"/>
    </source>
</evidence>
<evidence type="ECO:0000313" key="17">
    <source>
        <dbReference type="Proteomes" id="UP000886749"/>
    </source>
</evidence>
<reference evidence="16" key="2">
    <citation type="journal article" date="2021" name="PeerJ">
        <title>Extensive microbial diversity within the chicken gut microbiome revealed by metagenomics and culture.</title>
        <authorList>
            <person name="Gilroy R."/>
            <person name="Ravi A."/>
            <person name="Getino M."/>
            <person name="Pursley I."/>
            <person name="Horton D.L."/>
            <person name="Alikhan N.F."/>
            <person name="Baker D."/>
            <person name="Gharbi K."/>
            <person name="Hall N."/>
            <person name="Watson M."/>
            <person name="Adriaenssens E.M."/>
            <person name="Foster-Nyarko E."/>
            <person name="Jarju S."/>
            <person name="Secka A."/>
            <person name="Antonio M."/>
            <person name="Oren A."/>
            <person name="Chaudhuri R.R."/>
            <person name="La Ragione R."/>
            <person name="Hildebrand F."/>
            <person name="Pallen M.J."/>
        </authorList>
    </citation>
    <scope>NUCLEOTIDE SEQUENCE</scope>
    <source>
        <strain evidence="16">CHK184-25365</strain>
    </source>
</reference>
<comment type="catalytic activity">
    <reaction evidence="13">
        <text>L-isoleucine + 2-oxoglutarate = (S)-3-methyl-2-oxopentanoate + L-glutamate</text>
        <dbReference type="Rhea" id="RHEA:24801"/>
        <dbReference type="ChEBI" id="CHEBI:16810"/>
        <dbReference type="ChEBI" id="CHEBI:29985"/>
        <dbReference type="ChEBI" id="CHEBI:35146"/>
        <dbReference type="ChEBI" id="CHEBI:58045"/>
        <dbReference type="EC" id="2.6.1.42"/>
    </reaction>
</comment>